<feature type="transmembrane region" description="Helical" evidence="9">
    <location>
        <begin position="178"/>
        <end position="197"/>
    </location>
</feature>
<feature type="transmembrane region" description="Helical" evidence="9">
    <location>
        <begin position="358"/>
        <end position="377"/>
    </location>
</feature>
<dbReference type="RefSeq" id="WP_126606673.1">
    <property type="nucleotide sequence ID" value="NZ_AP025145.1"/>
</dbReference>
<evidence type="ECO:0000256" key="2">
    <source>
        <dbReference type="ARBA" id="ARBA00010072"/>
    </source>
</evidence>
<dbReference type="InterPro" id="IPR043429">
    <property type="entry name" value="ArtM/GltK/GlnP/TcyL/YhdX-like"/>
</dbReference>
<dbReference type="InterPro" id="IPR010065">
    <property type="entry name" value="AA_ABC_transptr_permease_3TM"/>
</dbReference>
<evidence type="ECO:0000256" key="9">
    <source>
        <dbReference type="RuleBase" id="RU363032"/>
    </source>
</evidence>
<evidence type="ECO:0000256" key="8">
    <source>
        <dbReference type="ARBA" id="ARBA00023136"/>
    </source>
</evidence>
<evidence type="ECO:0000313" key="11">
    <source>
        <dbReference type="EMBL" id="GLQ75818.1"/>
    </source>
</evidence>
<feature type="domain" description="ABC transmembrane type-1" evidence="10">
    <location>
        <begin position="85"/>
        <end position="377"/>
    </location>
</feature>
<dbReference type="NCBIfam" id="TIGR01726">
    <property type="entry name" value="HEQRo_perm_3TM"/>
    <property type="match status" value="1"/>
</dbReference>
<feature type="transmembrane region" description="Helical" evidence="9">
    <location>
        <begin position="258"/>
        <end position="277"/>
    </location>
</feature>
<dbReference type="SUPFAM" id="SSF161098">
    <property type="entry name" value="MetI-like"/>
    <property type="match status" value="1"/>
</dbReference>
<dbReference type="Proteomes" id="UP001156690">
    <property type="component" value="Unassembled WGS sequence"/>
</dbReference>
<evidence type="ECO:0000313" key="12">
    <source>
        <dbReference type="Proteomes" id="UP001156690"/>
    </source>
</evidence>
<evidence type="ECO:0000256" key="4">
    <source>
        <dbReference type="ARBA" id="ARBA00022475"/>
    </source>
</evidence>
<evidence type="ECO:0000256" key="1">
    <source>
        <dbReference type="ARBA" id="ARBA00004429"/>
    </source>
</evidence>
<organism evidence="11 12">
    <name type="scientific">Vibrio penaeicida</name>
    <dbReference type="NCBI Taxonomy" id="104609"/>
    <lineage>
        <taxon>Bacteria</taxon>
        <taxon>Pseudomonadati</taxon>
        <taxon>Pseudomonadota</taxon>
        <taxon>Gammaproteobacteria</taxon>
        <taxon>Vibrionales</taxon>
        <taxon>Vibrionaceae</taxon>
        <taxon>Vibrio</taxon>
    </lineage>
</organism>
<dbReference type="PROSITE" id="PS50928">
    <property type="entry name" value="ABC_TM1"/>
    <property type="match status" value="1"/>
</dbReference>
<dbReference type="AlphaFoldDB" id="A0AAV5NZS0"/>
<proteinExistence type="inferred from homology"/>
<dbReference type="GO" id="GO:0043190">
    <property type="term" value="C:ATP-binding cassette (ABC) transporter complex"/>
    <property type="evidence" value="ECO:0007669"/>
    <property type="project" value="InterPro"/>
</dbReference>
<evidence type="ECO:0000256" key="6">
    <source>
        <dbReference type="ARBA" id="ARBA00022970"/>
    </source>
</evidence>
<evidence type="ECO:0000259" key="10">
    <source>
        <dbReference type="PROSITE" id="PS50928"/>
    </source>
</evidence>
<sequence length="389" mass="42344">MAISTISRLKASESHFVKLSAQVLVLGTLFWLAFLIFQNTQSNLQARGIESGFEFLSQEAGLPIGDSLLVYFPTDSYGWAFVNGVVNTVYVSFIAIVLSTILGVFVGVCRVSKNYIVKKLASVYVESLRNVPLLLILIFVYTVVLASLPHVRESIEISEHIRLNVRGLYLPKPLAGDGFSVLVFSLIVSLALFGILLKWGKNYSERTGHSLPTGRLALSIVIVLPTLTYLMLGNPITWDIPVQQGFNFAGGISLRPEFLALLVGLVLYTAAFIGENVRSGLQSVDKGQIEAAQALGLKSSYITTRVLLPQALRVTIPATTNDYASLVKNSSLAVAIGYPDMVSIGGTIIGQNGQAIEIIAMWMAVYMAINLVISWLMNALNSKVQLVER</sequence>
<dbReference type="PANTHER" id="PTHR30614">
    <property type="entry name" value="MEMBRANE COMPONENT OF AMINO ACID ABC TRANSPORTER"/>
    <property type="match status" value="1"/>
</dbReference>
<dbReference type="PANTHER" id="PTHR30614:SF37">
    <property type="entry name" value="AMINO-ACID ABC TRANSPORTER PERMEASE PROTEIN YHDX-RELATED"/>
    <property type="match status" value="1"/>
</dbReference>
<keyword evidence="5 9" id="KW-0812">Transmembrane</keyword>
<protein>
    <submittedName>
        <fullName evidence="11">Amino acid ABC transporter permease</fullName>
    </submittedName>
</protein>
<dbReference type="GO" id="GO:0022857">
    <property type="term" value="F:transmembrane transporter activity"/>
    <property type="evidence" value="ECO:0007669"/>
    <property type="project" value="InterPro"/>
</dbReference>
<comment type="similarity">
    <text evidence="2">Belongs to the binding-protein-dependent transport system permease family. HisMQ subfamily.</text>
</comment>
<evidence type="ECO:0000256" key="7">
    <source>
        <dbReference type="ARBA" id="ARBA00022989"/>
    </source>
</evidence>
<dbReference type="Pfam" id="PF00528">
    <property type="entry name" value="BPD_transp_1"/>
    <property type="match status" value="1"/>
</dbReference>
<evidence type="ECO:0000256" key="5">
    <source>
        <dbReference type="ARBA" id="ARBA00022692"/>
    </source>
</evidence>
<dbReference type="InterPro" id="IPR035906">
    <property type="entry name" value="MetI-like_sf"/>
</dbReference>
<keyword evidence="3 9" id="KW-0813">Transport</keyword>
<evidence type="ECO:0000256" key="3">
    <source>
        <dbReference type="ARBA" id="ARBA00022448"/>
    </source>
</evidence>
<accession>A0AAV5NZS0</accession>
<comment type="subcellular location">
    <subcellularLocation>
        <location evidence="1">Cell inner membrane</location>
        <topology evidence="1">Multi-pass membrane protein</topology>
    </subcellularLocation>
    <subcellularLocation>
        <location evidence="9">Cell membrane</location>
        <topology evidence="9">Multi-pass membrane protein</topology>
    </subcellularLocation>
</comment>
<gene>
    <name evidence="11" type="ORF">GCM10007932_51810</name>
</gene>
<reference evidence="12" key="1">
    <citation type="journal article" date="2019" name="Int. J. Syst. Evol. Microbiol.">
        <title>The Global Catalogue of Microorganisms (GCM) 10K type strain sequencing project: providing services to taxonomists for standard genome sequencing and annotation.</title>
        <authorList>
            <consortium name="The Broad Institute Genomics Platform"/>
            <consortium name="The Broad Institute Genome Sequencing Center for Infectious Disease"/>
            <person name="Wu L."/>
            <person name="Ma J."/>
        </authorList>
    </citation>
    <scope>NUCLEOTIDE SEQUENCE [LARGE SCALE GENOMIC DNA]</scope>
    <source>
        <strain evidence="12">NBRC 15640</strain>
    </source>
</reference>
<dbReference type="Gene3D" id="1.10.3720.10">
    <property type="entry name" value="MetI-like"/>
    <property type="match status" value="2"/>
</dbReference>
<feature type="transmembrane region" description="Helical" evidence="9">
    <location>
        <begin position="217"/>
        <end position="238"/>
    </location>
</feature>
<keyword evidence="12" id="KW-1185">Reference proteome</keyword>
<dbReference type="CDD" id="cd06261">
    <property type="entry name" value="TM_PBP2"/>
    <property type="match status" value="1"/>
</dbReference>
<keyword evidence="7 9" id="KW-1133">Transmembrane helix</keyword>
<dbReference type="GO" id="GO:0006865">
    <property type="term" value="P:amino acid transport"/>
    <property type="evidence" value="ECO:0007669"/>
    <property type="project" value="UniProtKB-KW"/>
</dbReference>
<feature type="transmembrane region" description="Helical" evidence="9">
    <location>
        <begin position="89"/>
        <end position="109"/>
    </location>
</feature>
<feature type="transmembrane region" description="Helical" evidence="9">
    <location>
        <begin position="16"/>
        <end position="37"/>
    </location>
</feature>
<name>A0AAV5NZS0_9VIBR</name>
<keyword evidence="4" id="KW-1003">Cell membrane</keyword>
<dbReference type="InterPro" id="IPR000515">
    <property type="entry name" value="MetI-like"/>
</dbReference>
<keyword evidence="8 9" id="KW-0472">Membrane</keyword>
<feature type="transmembrane region" description="Helical" evidence="9">
    <location>
        <begin position="130"/>
        <end position="148"/>
    </location>
</feature>
<keyword evidence="6" id="KW-0029">Amino-acid transport</keyword>
<comment type="caution">
    <text evidence="11">The sequence shown here is derived from an EMBL/GenBank/DDBJ whole genome shotgun (WGS) entry which is preliminary data.</text>
</comment>
<dbReference type="EMBL" id="BSNX01000075">
    <property type="protein sequence ID" value="GLQ75818.1"/>
    <property type="molecule type" value="Genomic_DNA"/>
</dbReference>